<dbReference type="EMBL" id="AZQQ01000082">
    <property type="protein sequence ID" value="KDD67788.1"/>
    <property type="molecule type" value="Genomic_DNA"/>
</dbReference>
<organism evidence="1 2">
    <name type="scientific">Pseudomonas mandelii PD30</name>
    <dbReference type="NCBI Taxonomy" id="1419583"/>
    <lineage>
        <taxon>Bacteria</taxon>
        <taxon>Pseudomonadati</taxon>
        <taxon>Pseudomonadota</taxon>
        <taxon>Gammaproteobacteria</taxon>
        <taxon>Pseudomonadales</taxon>
        <taxon>Pseudomonadaceae</taxon>
        <taxon>Pseudomonas</taxon>
    </lineage>
</organism>
<evidence type="ECO:0000313" key="2">
    <source>
        <dbReference type="Proteomes" id="UP000026739"/>
    </source>
</evidence>
<gene>
    <name evidence="1" type="ORF">V466_17855</name>
</gene>
<name>A0A059L0C7_9PSED</name>
<accession>A0A059L0C7</accession>
<evidence type="ECO:0008006" key="3">
    <source>
        <dbReference type="Google" id="ProtNLM"/>
    </source>
</evidence>
<reference evidence="1 2" key="1">
    <citation type="submission" date="2013-12" db="EMBL/GenBank/DDBJ databases">
        <authorList>
            <person name="Formusa P.A."/>
            <person name="Habash M."/>
            <person name="Lee H."/>
            <person name="Trevors J.T."/>
        </authorList>
    </citation>
    <scope>NUCLEOTIDE SEQUENCE [LARGE SCALE GENOMIC DNA]</scope>
    <source>
        <strain evidence="1 2">PD30</strain>
    </source>
</reference>
<evidence type="ECO:0000313" key="1">
    <source>
        <dbReference type="EMBL" id="KDD67788.1"/>
    </source>
</evidence>
<dbReference type="AlphaFoldDB" id="A0A059L0C7"/>
<sequence length="392" mass="45132">MGRSADYTIQGFLYQFNQTLAELLKAADEAEITIEGIVEDIEVATFSGTKAIQCKYHETQDKYTPSILYDPLLQMMKHFKSNPVAKIKYHLFAHFPNNPEIVISAVELKSALSSKNKDLKTLVAEVVGVDVDGFLKVFAITVTPKYDDLVEENSKLLEALGFNKGEVVTLFYPNAIQIIADLSIKHQEKLRKITKRDFLEALRRIRSTAVSQWTLALKTRQKVLEIRRKQLKENLSANVRLRFLVVFPAYLEQFDEQIVLFIKSFIDKYHFKQAHTHTPLFALDVPQDLFDEIAERLIGKDVVPNLGRPVKAFSEISFFREPMVLKDKKEFVLRFVRWEDYKNLKLKIKADDFFVIGDGDITSLDLQDVNLEALGAEKFDEIRYMMGMSNAY</sequence>
<proteinExistence type="predicted"/>
<comment type="caution">
    <text evidence="1">The sequence shown here is derived from an EMBL/GenBank/DDBJ whole genome shotgun (WGS) entry which is preliminary data.</text>
</comment>
<dbReference type="Proteomes" id="UP000026739">
    <property type="component" value="Unassembled WGS sequence"/>
</dbReference>
<dbReference type="eggNOG" id="ENOG50305A1">
    <property type="taxonomic scope" value="Bacteria"/>
</dbReference>
<dbReference type="RefSeq" id="WP_033058596.1">
    <property type="nucleotide sequence ID" value="NZ_AZQQ01000082.1"/>
</dbReference>
<protein>
    <recommendedName>
        <fullName evidence="3">CD-NTase associated protein 4-like DNA endonuclease domain-containing protein</fullName>
    </recommendedName>
</protein>